<dbReference type="OrthoDB" id="9940972at2759"/>
<proteinExistence type="inferred from homology"/>
<dbReference type="AlphaFoldDB" id="A0A0J8B865"/>
<dbReference type="OMA" id="EEYHRTE"/>
<comment type="similarity">
    <text evidence="2">Belongs to the CDI family. ICK/KRP subfamily.</text>
</comment>
<dbReference type="Pfam" id="PF02234">
    <property type="entry name" value="CDI"/>
    <property type="match status" value="1"/>
</dbReference>
<dbReference type="InterPro" id="IPR044898">
    <property type="entry name" value="CDI_dom_sf"/>
</dbReference>
<feature type="compositionally biased region" description="Basic and acidic residues" evidence="5">
    <location>
        <begin position="154"/>
        <end position="174"/>
    </location>
</feature>
<evidence type="ECO:0000313" key="8">
    <source>
        <dbReference type="Proteomes" id="UP000035740"/>
    </source>
</evidence>
<dbReference type="GO" id="GO:0004861">
    <property type="term" value="F:cyclin-dependent protein serine/threonine kinase inhibitor activity"/>
    <property type="evidence" value="ECO:0007669"/>
    <property type="project" value="InterPro"/>
</dbReference>
<evidence type="ECO:0000256" key="1">
    <source>
        <dbReference type="ARBA" id="ARBA00004642"/>
    </source>
</evidence>
<dbReference type="Gene3D" id="4.10.365.10">
    <property type="entry name" value="p27"/>
    <property type="match status" value="1"/>
</dbReference>
<dbReference type="Gramene" id="KMS95987">
    <property type="protein sequence ID" value="KMS95987"/>
    <property type="gene ID" value="BVRB_003460"/>
</dbReference>
<evidence type="ECO:0000313" key="7">
    <source>
        <dbReference type="EMBL" id="KMS95987.1"/>
    </source>
</evidence>
<dbReference type="PIRSF" id="PIRSF017811">
    <property type="entry name" value="CDK_inhib_pln"/>
    <property type="match status" value="1"/>
</dbReference>
<organism evidence="7 8">
    <name type="scientific">Beta vulgaris subsp. vulgaris</name>
    <name type="common">Beet</name>
    <dbReference type="NCBI Taxonomy" id="3555"/>
    <lineage>
        <taxon>Eukaryota</taxon>
        <taxon>Viridiplantae</taxon>
        <taxon>Streptophyta</taxon>
        <taxon>Embryophyta</taxon>
        <taxon>Tracheophyta</taxon>
        <taxon>Spermatophyta</taxon>
        <taxon>Magnoliopsida</taxon>
        <taxon>eudicotyledons</taxon>
        <taxon>Gunneridae</taxon>
        <taxon>Pentapetalae</taxon>
        <taxon>Caryophyllales</taxon>
        <taxon>Chenopodiaceae</taxon>
        <taxon>Betoideae</taxon>
        <taxon>Beta</taxon>
    </lineage>
</organism>
<dbReference type="KEGG" id="bvg:104883773"/>
<evidence type="ECO:0000256" key="4">
    <source>
        <dbReference type="ARBA" id="ARBA00023306"/>
    </source>
</evidence>
<protein>
    <recommendedName>
        <fullName evidence="6">Cyclin-dependent kinase inhibitor domain-containing protein</fullName>
    </recommendedName>
</protein>
<keyword evidence="8" id="KW-1185">Reference proteome</keyword>
<keyword evidence="4" id="KW-0131">Cell cycle</keyword>
<dbReference type="GO" id="GO:0051726">
    <property type="term" value="P:regulation of cell cycle"/>
    <property type="evidence" value="ECO:0007669"/>
    <property type="project" value="InterPro"/>
</dbReference>
<feature type="region of interest" description="Disordered" evidence="5">
    <location>
        <begin position="104"/>
        <end position="124"/>
    </location>
</feature>
<evidence type="ECO:0000259" key="6">
    <source>
        <dbReference type="Pfam" id="PF02234"/>
    </source>
</evidence>
<dbReference type="InterPro" id="IPR003175">
    <property type="entry name" value="CDI_dom"/>
</dbReference>
<dbReference type="eggNOG" id="ENOG502RZHP">
    <property type="taxonomic scope" value="Eukaryota"/>
</dbReference>
<evidence type="ECO:0000256" key="3">
    <source>
        <dbReference type="ARBA" id="ARBA00023013"/>
    </source>
</evidence>
<evidence type="ECO:0000256" key="5">
    <source>
        <dbReference type="SAM" id="MobiDB-lite"/>
    </source>
</evidence>
<name>A0A0J8B865_BETVV</name>
<evidence type="ECO:0000256" key="2">
    <source>
        <dbReference type="ARBA" id="ARBA00010274"/>
    </source>
</evidence>
<feature type="domain" description="Cyclin-dependent kinase inhibitor" evidence="6">
    <location>
        <begin position="182"/>
        <end position="225"/>
    </location>
</feature>
<comment type="subcellular location">
    <subcellularLocation>
        <location evidence="1">Nucleus</location>
        <location evidence="1">Nucleoplasm</location>
    </subcellularLocation>
</comment>
<feature type="region of interest" description="Disordered" evidence="5">
    <location>
        <begin position="154"/>
        <end position="183"/>
    </location>
</feature>
<feature type="compositionally biased region" description="Low complexity" evidence="5">
    <location>
        <begin position="111"/>
        <end position="123"/>
    </location>
</feature>
<keyword evidence="3" id="KW-0649">Protein kinase inhibitor</keyword>
<accession>A0A0J8B865</accession>
<sequence length="228" mass="25197">MGRYLGKRKGVVGEIAVVGVKTRARAALAMAAAATTATSSPPVKKIKKVSRSKNFYQLRNRRKNLSVLENFDEKETTSSSSEVVAVLVEEDVANCSKSEVITTNKSDFPPSCSSSNNDQSNSNEIVKDRLGISIADPEVESGEASSRYFDCHRTEASEASKSDNQDSPKLRDAAKSTVEMKMPSDSEIEEFFSTAEKDLHKRFSDKYNFDIVNDVPLNGRYEWVPLQP</sequence>
<dbReference type="GO" id="GO:0005654">
    <property type="term" value="C:nucleoplasm"/>
    <property type="evidence" value="ECO:0007669"/>
    <property type="project" value="UniProtKB-SubCell"/>
</dbReference>
<dbReference type="PANTHER" id="PTHR46776">
    <property type="entry name" value="CYCLIN-DEPENDENT KINASE INHIBITOR 4-RELATED"/>
    <property type="match status" value="1"/>
</dbReference>
<reference evidence="7 8" key="1">
    <citation type="journal article" date="2014" name="Nature">
        <title>The genome of the recently domesticated crop plant sugar beet (Beta vulgaris).</title>
        <authorList>
            <person name="Dohm J.C."/>
            <person name="Minoche A.E."/>
            <person name="Holtgrawe D."/>
            <person name="Capella-Gutierrez S."/>
            <person name="Zakrzewski F."/>
            <person name="Tafer H."/>
            <person name="Rupp O."/>
            <person name="Sorensen T.R."/>
            <person name="Stracke R."/>
            <person name="Reinhardt R."/>
            <person name="Goesmann A."/>
            <person name="Kraft T."/>
            <person name="Schulz B."/>
            <person name="Stadler P.F."/>
            <person name="Schmidt T."/>
            <person name="Gabaldon T."/>
            <person name="Lehrach H."/>
            <person name="Weisshaar B."/>
            <person name="Himmelbauer H."/>
        </authorList>
    </citation>
    <scope>NUCLEOTIDE SEQUENCE [LARGE SCALE GENOMIC DNA]</scope>
    <source>
        <tissue evidence="7">Taproot</tissue>
    </source>
</reference>
<gene>
    <name evidence="7" type="ORF">BVRB_003460</name>
</gene>
<dbReference type="InterPro" id="IPR044275">
    <property type="entry name" value="KRP"/>
</dbReference>
<dbReference type="Proteomes" id="UP000035740">
    <property type="component" value="Unassembled WGS sequence"/>
</dbReference>
<dbReference type="EMBL" id="KQ090420">
    <property type="protein sequence ID" value="KMS95987.1"/>
    <property type="molecule type" value="Genomic_DNA"/>
</dbReference>